<dbReference type="RefSeq" id="WP_200379271.1">
    <property type="nucleotide sequence ID" value="NZ_NRRU01000064.1"/>
</dbReference>
<organism evidence="1 2">
    <name type="scientific">Rubrivivax gelatinosus</name>
    <name type="common">Rhodocyclus gelatinosus</name>
    <name type="synonym">Rhodopseudomonas gelatinosa</name>
    <dbReference type="NCBI Taxonomy" id="28068"/>
    <lineage>
        <taxon>Bacteria</taxon>
        <taxon>Pseudomonadati</taxon>
        <taxon>Pseudomonadota</taxon>
        <taxon>Betaproteobacteria</taxon>
        <taxon>Burkholderiales</taxon>
        <taxon>Sphaerotilaceae</taxon>
        <taxon>Rubrivivax</taxon>
    </lineage>
</organism>
<dbReference type="Pfam" id="PF05947">
    <property type="entry name" value="T6SS_TssF"/>
    <property type="match status" value="1"/>
</dbReference>
<reference evidence="1" key="2">
    <citation type="journal article" date="2020" name="Microorganisms">
        <title>Osmotic Adaptation and Compatible Solute Biosynthesis of Phototrophic Bacteria as Revealed from Genome Analyses.</title>
        <authorList>
            <person name="Imhoff J.F."/>
            <person name="Rahn T."/>
            <person name="Kunzel S."/>
            <person name="Keller A."/>
            <person name="Neulinger S.C."/>
        </authorList>
    </citation>
    <scope>NUCLEOTIDE SEQUENCE</scope>
    <source>
        <strain evidence="1">IM 151</strain>
    </source>
</reference>
<dbReference type="InterPro" id="IPR010272">
    <property type="entry name" value="T6SS_TssF"/>
</dbReference>
<gene>
    <name evidence="1" type="primary">vasA</name>
    <name evidence="1" type="ORF">CKO43_16285</name>
</gene>
<name>A0ABS1DYW3_RUBGE</name>
<comment type="caution">
    <text evidence="1">The sequence shown here is derived from an EMBL/GenBank/DDBJ whole genome shotgun (WGS) entry which is preliminary data.</text>
</comment>
<protein>
    <submittedName>
        <fullName evidence="1">Type VI secretion system ImpG/VasA family protein</fullName>
    </submittedName>
</protein>
<proteinExistence type="predicted"/>
<keyword evidence="2" id="KW-1185">Reference proteome</keyword>
<dbReference type="PANTHER" id="PTHR35370:SF1">
    <property type="entry name" value="TYPE VI SECRETION SYSTEM COMPONENT TSSF1"/>
    <property type="match status" value="1"/>
</dbReference>
<dbReference type="PANTHER" id="PTHR35370">
    <property type="entry name" value="CYTOPLASMIC PROTEIN-RELATED-RELATED"/>
    <property type="match status" value="1"/>
</dbReference>
<accession>A0ABS1DYW3</accession>
<dbReference type="Proteomes" id="UP001041814">
    <property type="component" value="Unassembled WGS sequence"/>
</dbReference>
<dbReference type="PIRSF" id="PIRSF028304">
    <property type="entry name" value="UCP028304"/>
    <property type="match status" value="1"/>
</dbReference>
<reference evidence="1" key="1">
    <citation type="submission" date="2017-08" db="EMBL/GenBank/DDBJ databases">
        <authorList>
            <person name="Imhoff J.F."/>
            <person name="Rahn T."/>
            <person name="Kuenzel S."/>
            <person name="Neulinger S.C."/>
        </authorList>
    </citation>
    <scope>NUCLEOTIDE SEQUENCE</scope>
    <source>
        <strain evidence="1">IM 151</strain>
    </source>
</reference>
<dbReference type="NCBIfam" id="TIGR03359">
    <property type="entry name" value="VI_chp_6"/>
    <property type="match status" value="1"/>
</dbReference>
<sequence>MKDLLPHYERELAFLRQHAGDFAQRYPKIAGRLMLSGDVGEDPHVERLIEAFAFLSSRIHKRLDDDFPLFTESFLEVLYPHYLRPFPSCAIARLDVGGGAAQLTQGSVLPRGSLLSSRPVRGVTCRFRTAFSTALLPLRVVSAAFRGAVQAPDGTPVPLGATSLLSVELALVSPQARWSTLGVEAIRLHIDGEASQVAAVREAFFGRVQGALLQTSPHGPWQAAADALPREVGFAEDEALIDFDARSHPAYRLLTEYFAFPEKFNFVDLPLPAVLRDSAARSVTLHFPLSGVRSDSDEARLLETLTERNLVLGCTPVVNLFRQRAEPIRVTHSAEAYPVLPDARRAFGFEVHSVERVWRVRQSAQGEAIDEFRPFYSLQHDDLLADGEAAGRYWYVRRNEAVADVSPGFETELAIVDVDFDPAQPQTDTLSLEVMATNRDLPSQLSIANPGGDLFQDGGGLAREIRLLRKPTPTVRFERGRGALWRLISHLSLNHLSLSGGGIDALKEMLRLYDLPRSASNRSVLEGLLGIDYRAATACLPGDPFPCFVRGIEVRLLVEEQRFAGSGLRLFAQVLDHFFGLYVHANSFTQLKLVSARTQEELVTCPRRSGGSPLL</sequence>
<dbReference type="EMBL" id="NRRU01000064">
    <property type="protein sequence ID" value="MBK1714331.1"/>
    <property type="molecule type" value="Genomic_DNA"/>
</dbReference>
<evidence type="ECO:0000313" key="1">
    <source>
        <dbReference type="EMBL" id="MBK1714331.1"/>
    </source>
</evidence>
<evidence type="ECO:0000313" key="2">
    <source>
        <dbReference type="Proteomes" id="UP001041814"/>
    </source>
</evidence>